<feature type="non-terminal residue" evidence="1">
    <location>
        <position position="39"/>
    </location>
</feature>
<name>A0A382ZCC8_9ZZZZ</name>
<proteinExistence type="predicted"/>
<dbReference type="EMBL" id="UINC01182578">
    <property type="protein sequence ID" value="SVD92869.1"/>
    <property type="molecule type" value="Genomic_DNA"/>
</dbReference>
<reference evidence="1" key="1">
    <citation type="submission" date="2018-05" db="EMBL/GenBank/DDBJ databases">
        <authorList>
            <person name="Lanie J.A."/>
            <person name="Ng W.-L."/>
            <person name="Kazmierczak K.M."/>
            <person name="Andrzejewski T.M."/>
            <person name="Davidsen T.M."/>
            <person name="Wayne K.J."/>
            <person name="Tettelin H."/>
            <person name="Glass J.I."/>
            <person name="Rusch D."/>
            <person name="Podicherti R."/>
            <person name="Tsui H.-C.T."/>
            <person name="Winkler M.E."/>
        </authorList>
    </citation>
    <scope>NUCLEOTIDE SEQUENCE</scope>
</reference>
<dbReference type="AlphaFoldDB" id="A0A382ZCC8"/>
<organism evidence="1">
    <name type="scientific">marine metagenome</name>
    <dbReference type="NCBI Taxonomy" id="408172"/>
    <lineage>
        <taxon>unclassified sequences</taxon>
        <taxon>metagenomes</taxon>
        <taxon>ecological metagenomes</taxon>
    </lineage>
</organism>
<evidence type="ECO:0000313" key="1">
    <source>
        <dbReference type="EMBL" id="SVD92869.1"/>
    </source>
</evidence>
<sequence length="39" mass="4314">MDAGELRQLVRTDSKELSEVNTVIHLGACSSTTETDENY</sequence>
<accession>A0A382ZCC8</accession>
<gene>
    <name evidence="1" type="ORF">METZ01_LOCUS445723</name>
</gene>
<protein>
    <submittedName>
        <fullName evidence="1">Uncharacterized protein</fullName>
    </submittedName>
</protein>